<feature type="transmembrane region" description="Helical" evidence="1">
    <location>
        <begin position="268"/>
        <end position="290"/>
    </location>
</feature>
<dbReference type="Proteomes" id="UP001652564">
    <property type="component" value="Unassembled WGS sequence"/>
</dbReference>
<dbReference type="PANTHER" id="PTHR47755">
    <property type="entry name" value="CELL DIVISION PROTEIN FTSX"/>
    <property type="match status" value="1"/>
</dbReference>
<evidence type="ECO:0000313" key="3">
    <source>
        <dbReference type="Proteomes" id="UP001652564"/>
    </source>
</evidence>
<dbReference type="PANTHER" id="PTHR47755:SF1">
    <property type="entry name" value="CELL DIVISION PROTEIN FTSX"/>
    <property type="match status" value="1"/>
</dbReference>
<protein>
    <submittedName>
        <fullName evidence="2">Cell division protein FtsX</fullName>
    </submittedName>
</protein>
<name>A0ABT2ZKW9_9RHOB</name>
<organism evidence="2 3">
    <name type="scientific">Albidovulum litorale</name>
    <dbReference type="NCBI Taxonomy" id="2984134"/>
    <lineage>
        <taxon>Bacteria</taxon>
        <taxon>Pseudomonadati</taxon>
        <taxon>Pseudomonadota</taxon>
        <taxon>Alphaproteobacteria</taxon>
        <taxon>Rhodobacterales</taxon>
        <taxon>Paracoccaceae</taxon>
        <taxon>Albidovulum</taxon>
    </lineage>
</organism>
<keyword evidence="2" id="KW-0131">Cell cycle</keyword>
<comment type="caution">
    <text evidence="2">The sequence shown here is derived from an EMBL/GenBank/DDBJ whole genome shotgun (WGS) entry which is preliminary data.</text>
</comment>
<feature type="transmembrane region" description="Helical" evidence="1">
    <location>
        <begin position="26"/>
        <end position="49"/>
    </location>
</feature>
<keyword evidence="3" id="KW-1185">Reference proteome</keyword>
<evidence type="ECO:0000256" key="1">
    <source>
        <dbReference type="SAM" id="Phobius"/>
    </source>
</evidence>
<feature type="transmembrane region" description="Helical" evidence="1">
    <location>
        <begin position="230"/>
        <end position="248"/>
    </location>
</feature>
<keyword evidence="2" id="KW-0132">Cell division</keyword>
<keyword evidence="1" id="KW-1133">Transmembrane helix</keyword>
<proteinExistence type="predicted"/>
<dbReference type="GO" id="GO:0051301">
    <property type="term" value="P:cell division"/>
    <property type="evidence" value="ECO:0007669"/>
    <property type="project" value="UniProtKB-KW"/>
</dbReference>
<evidence type="ECO:0000313" key="2">
    <source>
        <dbReference type="EMBL" id="MCV2871767.1"/>
    </source>
</evidence>
<accession>A0ABT2ZKW9</accession>
<dbReference type="InterPro" id="IPR004513">
    <property type="entry name" value="FtsX"/>
</dbReference>
<keyword evidence="1" id="KW-0812">Transmembrane</keyword>
<sequence length="298" mass="30715">MMIRLKLLAGGEGSSDRVVPPSGAPAILTIASAAAMAFLAVFALALSLAAGRLAERWSEALSQGATVRISAPTGEMEAKTARVLAILAETPGIASARALEPSEMQALIAPWFGPDLPVDSLPIPQLVEIAEEGQGFDAEGLRLRLSAEVPEAVIDDHQGWRRPLVAAAGRLRLLGFLSIVLIGGTMAAMVTLAARSALAANGQVIRVLRLVGARDTFIVRAFVRRFTLRAVVGALAGTLAGMAAVALLPAASQAGGFLTGLGFSGAGWLTPLAIPALTAIVAFVATRAAAFRSLREVQ</sequence>
<gene>
    <name evidence="2" type="ORF">OEZ71_05615</name>
</gene>
<reference evidence="2 3" key="1">
    <citation type="submission" date="2022-10" db="EMBL/GenBank/DDBJ databases">
        <title>Defluviimonas sp. nov., isolated from ocean surface sediments.</title>
        <authorList>
            <person name="He W."/>
            <person name="Wang L."/>
            <person name="Zhang D.-F."/>
        </authorList>
    </citation>
    <scope>NUCLEOTIDE SEQUENCE [LARGE SCALE GENOMIC DNA]</scope>
    <source>
        <strain evidence="2 3">WL0050</strain>
    </source>
</reference>
<keyword evidence="1" id="KW-0472">Membrane</keyword>
<dbReference type="EMBL" id="JAOWKZ010000001">
    <property type="protein sequence ID" value="MCV2871767.1"/>
    <property type="molecule type" value="Genomic_DNA"/>
</dbReference>
<dbReference type="RefSeq" id="WP_263739011.1">
    <property type="nucleotide sequence ID" value="NZ_JAOWKZ010000001.1"/>
</dbReference>